<protein>
    <submittedName>
        <fullName evidence="1">DUF1714 domain-containing protein</fullName>
    </submittedName>
</protein>
<reference evidence="1" key="1">
    <citation type="journal article" date="2021" name="Environ. Microbiol.">
        <title>Gene family expansions and transcriptome signatures uncover fungal adaptations to wood decay.</title>
        <authorList>
            <person name="Hage H."/>
            <person name="Miyauchi S."/>
            <person name="Viragh M."/>
            <person name="Drula E."/>
            <person name="Min B."/>
            <person name="Chaduli D."/>
            <person name="Navarro D."/>
            <person name="Favel A."/>
            <person name="Norest M."/>
            <person name="Lesage-Meessen L."/>
            <person name="Balint B."/>
            <person name="Merenyi Z."/>
            <person name="de Eugenio L."/>
            <person name="Morin E."/>
            <person name="Martinez A.T."/>
            <person name="Baldrian P."/>
            <person name="Stursova M."/>
            <person name="Martinez M.J."/>
            <person name="Novotny C."/>
            <person name="Magnuson J.K."/>
            <person name="Spatafora J.W."/>
            <person name="Maurice S."/>
            <person name="Pangilinan J."/>
            <person name="Andreopoulos W."/>
            <person name="LaButti K."/>
            <person name="Hundley H."/>
            <person name="Na H."/>
            <person name="Kuo A."/>
            <person name="Barry K."/>
            <person name="Lipzen A."/>
            <person name="Henrissat B."/>
            <person name="Riley R."/>
            <person name="Ahrendt S."/>
            <person name="Nagy L.G."/>
            <person name="Grigoriev I.V."/>
            <person name="Martin F."/>
            <person name="Rosso M.N."/>
        </authorList>
    </citation>
    <scope>NUCLEOTIDE SEQUENCE</scope>
    <source>
        <strain evidence="1">CBS 384.51</strain>
    </source>
</reference>
<proteinExistence type="predicted"/>
<sequence>MDPSVSVLRNYLLTALQNLPGTREFHLHVLVSAPRKHSGLYPYAHPRPRVYLQDIFILLSEQEKLDSQRVFVAALEVNVYNAPSTSCGILYISKVDSTGQGISPSPTPALLKAFLTFYADPATRPIQVDTLWLQLFARAQGQYLFPNSADYSGKKPLTDVKLCAWWKRIFSYVAEEVAERVKGAKLGLYYILPGLNELEAINTLQFASSTTNHAASPNSGLMPWTYGHQYSQKELPLPCPPSKNGPNLGHFIPSFDDDPKSRFIDEIAFTTEEPGVRSPERKRSRTFSGDGEESSKPATVADKEGTKDKEEKIQGELGKVSADEFWERMSFRQECIAGAVTGFFALGIHVPPLADSQPTSAPSPLAPQPGQVPPNLVRRLVASLLNGHEFSTVERAVRATETLEGAIKGLCENIAPTTTTRPPISTTSSSAGGLSNSTLSAPLLLRGERDSTPEPPFSVSATLDILRTPPRRKGGAALPPDISPNPFPEPVASLDTYFQHIYGSVAINNPALPSKTSAPDATINGDSHADTAVVVQPTVNVLAVRKKKRKADA</sequence>
<evidence type="ECO:0000313" key="2">
    <source>
        <dbReference type="Proteomes" id="UP001055072"/>
    </source>
</evidence>
<dbReference type="EMBL" id="MU274938">
    <property type="protein sequence ID" value="KAI0084827.1"/>
    <property type="molecule type" value="Genomic_DNA"/>
</dbReference>
<comment type="caution">
    <text evidence="1">The sequence shown here is derived from an EMBL/GenBank/DDBJ whole genome shotgun (WGS) entry which is preliminary data.</text>
</comment>
<evidence type="ECO:0000313" key="1">
    <source>
        <dbReference type="EMBL" id="KAI0084827.1"/>
    </source>
</evidence>
<organism evidence="1 2">
    <name type="scientific">Irpex rosettiformis</name>
    <dbReference type="NCBI Taxonomy" id="378272"/>
    <lineage>
        <taxon>Eukaryota</taxon>
        <taxon>Fungi</taxon>
        <taxon>Dikarya</taxon>
        <taxon>Basidiomycota</taxon>
        <taxon>Agaricomycotina</taxon>
        <taxon>Agaricomycetes</taxon>
        <taxon>Polyporales</taxon>
        <taxon>Irpicaceae</taxon>
        <taxon>Irpex</taxon>
    </lineage>
</organism>
<keyword evidence="2" id="KW-1185">Reference proteome</keyword>
<gene>
    <name evidence="1" type="ORF">BDY19DRAFT_987366</name>
</gene>
<accession>A0ACB8TS36</accession>
<dbReference type="Proteomes" id="UP001055072">
    <property type="component" value="Unassembled WGS sequence"/>
</dbReference>
<name>A0ACB8TS36_9APHY</name>